<dbReference type="AlphaFoldDB" id="A0A838ABQ3"/>
<dbReference type="Proteomes" id="UP000582974">
    <property type="component" value="Unassembled WGS sequence"/>
</dbReference>
<evidence type="ECO:0000259" key="1">
    <source>
        <dbReference type="Pfam" id="PF00561"/>
    </source>
</evidence>
<dbReference type="InterPro" id="IPR000073">
    <property type="entry name" value="AB_hydrolase_1"/>
</dbReference>
<comment type="caution">
    <text evidence="2">The sequence shown here is derived from an EMBL/GenBank/DDBJ whole genome shotgun (WGS) entry which is preliminary data.</text>
</comment>
<dbReference type="GO" id="GO:0047570">
    <property type="term" value="F:3-oxoadipate enol-lactonase activity"/>
    <property type="evidence" value="ECO:0007669"/>
    <property type="project" value="UniProtKB-EC"/>
</dbReference>
<dbReference type="EC" id="3.1.1.24" evidence="2"/>
<evidence type="ECO:0000313" key="2">
    <source>
        <dbReference type="EMBL" id="MBA0126674.1"/>
    </source>
</evidence>
<feature type="domain" description="AB hydrolase-1" evidence="1">
    <location>
        <begin position="20"/>
        <end position="244"/>
    </location>
</feature>
<dbReference type="InterPro" id="IPR026968">
    <property type="entry name" value="PcaD/CatD"/>
</dbReference>
<reference evidence="2 3" key="1">
    <citation type="submission" date="2020-07" db="EMBL/GenBank/DDBJ databases">
        <title>Genome of Haloechinothrix sp.</title>
        <authorList>
            <person name="Tang S.-K."/>
            <person name="Yang L."/>
            <person name="Zhu W.-Y."/>
        </authorList>
    </citation>
    <scope>NUCLEOTIDE SEQUENCE [LARGE SCALE GENOMIC DNA]</scope>
    <source>
        <strain evidence="2 3">YIM 98757</strain>
    </source>
</reference>
<evidence type="ECO:0000313" key="3">
    <source>
        <dbReference type="Proteomes" id="UP000582974"/>
    </source>
</evidence>
<dbReference type="PANTHER" id="PTHR43433">
    <property type="entry name" value="HYDROLASE, ALPHA/BETA FOLD FAMILY PROTEIN"/>
    <property type="match status" value="1"/>
</dbReference>
<proteinExistence type="predicted"/>
<name>A0A838ABQ3_9PSEU</name>
<accession>A0A838ABQ3</accession>
<dbReference type="PANTHER" id="PTHR43433:SF5">
    <property type="entry name" value="AB HYDROLASE-1 DOMAIN-CONTAINING PROTEIN"/>
    <property type="match status" value="1"/>
</dbReference>
<gene>
    <name evidence="2" type="primary">pcaD</name>
    <name evidence="2" type="ORF">H0B56_14070</name>
</gene>
<sequence>MSVELYQETAVPTAGDGAPTVVLSGSLGSDRTMWTPQVPALLGAGYRVVRYDHRGHGLSPVPEGPYGMADLGADAVALLDALGCGQVHWVGLSLGGMVGMWLAQHAPDRVASLALCCTSAALDPQPWSERARLVREHGTRAVSEAVVGRWLTPDCATAHPETVERLRRMVEATPDEGYASCCAAIGGMDIAGGLPAVSAPTLVIAGEQDVATPPDHGRRIAESVPGARMEVLDPAAHLANVERPDEVNRLLLDHLKELR</sequence>
<dbReference type="Gene3D" id="3.40.50.1820">
    <property type="entry name" value="alpha/beta hydrolase"/>
    <property type="match status" value="1"/>
</dbReference>
<dbReference type="NCBIfam" id="TIGR02427">
    <property type="entry name" value="protocat_pcaD"/>
    <property type="match status" value="1"/>
</dbReference>
<dbReference type="InterPro" id="IPR029058">
    <property type="entry name" value="AB_hydrolase_fold"/>
</dbReference>
<dbReference type="RefSeq" id="WP_180893472.1">
    <property type="nucleotide sequence ID" value="NZ_JACCKD010000004.1"/>
</dbReference>
<dbReference type="PRINTS" id="PR00111">
    <property type="entry name" value="ABHYDROLASE"/>
</dbReference>
<organism evidence="2 3">
    <name type="scientific">Haloechinothrix aidingensis</name>
    <dbReference type="NCBI Taxonomy" id="2752311"/>
    <lineage>
        <taxon>Bacteria</taxon>
        <taxon>Bacillati</taxon>
        <taxon>Actinomycetota</taxon>
        <taxon>Actinomycetes</taxon>
        <taxon>Pseudonocardiales</taxon>
        <taxon>Pseudonocardiaceae</taxon>
        <taxon>Haloechinothrix</taxon>
    </lineage>
</organism>
<keyword evidence="2" id="KW-0378">Hydrolase</keyword>
<dbReference type="SUPFAM" id="SSF53474">
    <property type="entry name" value="alpha/beta-Hydrolases"/>
    <property type="match status" value="1"/>
</dbReference>
<keyword evidence="3" id="KW-1185">Reference proteome</keyword>
<dbReference type="Pfam" id="PF00561">
    <property type="entry name" value="Abhydrolase_1"/>
    <property type="match status" value="1"/>
</dbReference>
<dbReference type="EMBL" id="JACCKD010000004">
    <property type="protein sequence ID" value="MBA0126674.1"/>
    <property type="molecule type" value="Genomic_DNA"/>
</dbReference>
<dbReference type="GO" id="GO:0042952">
    <property type="term" value="P:beta-ketoadipate pathway"/>
    <property type="evidence" value="ECO:0007669"/>
    <property type="project" value="InterPro"/>
</dbReference>
<dbReference type="InterPro" id="IPR050471">
    <property type="entry name" value="AB_hydrolase"/>
</dbReference>
<protein>
    <submittedName>
        <fullName evidence="2">3-oxoadipate enol-lactonase</fullName>
        <ecNumber evidence="2">3.1.1.24</ecNumber>
    </submittedName>
</protein>